<dbReference type="AlphaFoldDB" id="A0A198APZ2"/>
<evidence type="ECO:0000313" key="1">
    <source>
        <dbReference type="EMBL" id="OAS23619.1"/>
    </source>
</evidence>
<dbReference type="OrthoDB" id="182489at2"/>
<evidence type="ECO:0000313" key="2">
    <source>
        <dbReference type="Proteomes" id="UP000078454"/>
    </source>
</evidence>
<dbReference type="EMBL" id="LYPB01000038">
    <property type="protein sequence ID" value="OAS23619.1"/>
    <property type="molecule type" value="Genomic_DNA"/>
</dbReference>
<proteinExistence type="predicted"/>
<sequence length="144" mass="16549">MRRKSPLRAETVNGWLRDHFIRWPPDNILLLIAGRYKLKGTWIMSPALRECLLFMPLGNLDAFRKRSLAVIVPIDRSTLPVLLDDPFANPYLSSLSREALKASEVDSPDKAGWFIRTIDYADWENPECSITVETNWSHYFVSVG</sequence>
<accession>A0A198APZ2</accession>
<protein>
    <submittedName>
        <fullName evidence="1">Uncharacterized protein</fullName>
    </submittedName>
</protein>
<dbReference type="Proteomes" id="UP000078454">
    <property type="component" value="Unassembled WGS sequence"/>
</dbReference>
<comment type="caution">
    <text evidence="1">The sequence shown here is derived from an EMBL/GenBank/DDBJ whole genome shotgun (WGS) entry which is preliminary data.</text>
</comment>
<reference evidence="1 2" key="1">
    <citation type="submission" date="2016-05" db="EMBL/GenBank/DDBJ databases">
        <title>Paenibacillus sp. 1ZS3-15 nov., isolated from the rhizosphere soil.</title>
        <authorList>
            <person name="Zhang X.X."/>
            <person name="Zhang J."/>
        </authorList>
    </citation>
    <scope>NUCLEOTIDE SEQUENCE [LARGE SCALE GENOMIC DNA]</scope>
    <source>
        <strain evidence="1 2">1ZS3-15</strain>
    </source>
</reference>
<name>A0A198APZ2_9BACL</name>
<organism evidence="1 2">
    <name type="scientific">Paenibacillus oryzisoli</name>
    <dbReference type="NCBI Taxonomy" id="1850517"/>
    <lineage>
        <taxon>Bacteria</taxon>
        <taxon>Bacillati</taxon>
        <taxon>Bacillota</taxon>
        <taxon>Bacilli</taxon>
        <taxon>Bacillales</taxon>
        <taxon>Paenibacillaceae</taxon>
        <taxon>Paenibacillus</taxon>
    </lineage>
</organism>
<gene>
    <name evidence="1" type="ORF">A8708_31760</name>
</gene>
<dbReference type="RefSeq" id="WP_068661752.1">
    <property type="nucleotide sequence ID" value="NZ_LYPB01000038.1"/>
</dbReference>
<dbReference type="STRING" id="1850517.A8708_31760"/>
<keyword evidence="2" id="KW-1185">Reference proteome</keyword>